<reference evidence="2 3" key="1">
    <citation type="submission" date="2015-08" db="EMBL/GenBank/DDBJ databases">
        <authorList>
            <person name="Babu N.S."/>
            <person name="Beckwith C.J."/>
            <person name="Beseler K.G."/>
            <person name="Brison A."/>
            <person name="Carone J.V."/>
            <person name="Caskin T.P."/>
            <person name="Diamond M."/>
            <person name="Durham M.E."/>
            <person name="Foxe J.M."/>
            <person name="Go M."/>
            <person name="Henderson B.A."/>
            <person name="Jones I.B."/>
            <person name="McGettigan J.A."/>
            <person name="Micheletti S.J."/>
            <person name="Nasrallah M.E."/>
            <person name="Ortiz D."/>
            <person name="Piller C.R."/>
            <person name="Privatt S.R."/>
            <person name="Schneider S.L."/>
            <person name="Sharp S."/>
            <person name="Smith T.C."/>
            <person name="Stanton J.D."/>
            <person name="Ullery H.E."/>
            <person name="Wilson R.J."/>
            <person name="Serrano M.G."/>
            <person name="Buck G."/>
            <person name="Lee V."/>
            <person name="Wang Y."/>
            <person name="Carvalho R."/>
            <person name="Voegtly L."/>
            <person name="Shi R."/>
            <person name="Duckworth R."/>
            <person name="Johnson A."/>
            <person name="Loviza R."/>
            <person name="Walstead R."/>
            <person name="Shah Z."/>
            <person name="Kiflezghi M."/>
            <person name="Wade K."/>
            <person name="Ball S.L."/>
            <person name="Bradley K.W."/>
            <person name="Asai D.J."/>
            <person name="Bowman C.A."/>
            <person name="Russell D.A."/>
            <person name="Pope W.H."/>
            <person name="Jacobs-Sera D."/>
            <person name="Hendrix R.W."/>
            <person name="Hatfull G.F."/>
        </authorList>
    </citation>
    <scope>NUCLEOTIDE SEQUENCE [LARGE SCALE GENOMIC DNA]</scope>
    <source>
        <strain evidence="2 3">DSM 27648</strain>
    </source>
</reference>
<protein>
    <submittedName>
        <fullName evidence="2">Uncharacterized protein</fullName>
    </submittedName>
</protein>
<dbReference type="RefSeq" id="WP_146654620.1">
    <property type="nucleotide sequence ID" value="NZ_CP012333.1"/>
</dbReference>
<gene>
    <name evidence="2" type="ORF">AKJ09_10597</name>
</gene>
<feature type="chain" id="PRO_5005467451" evidence="1">
    <location>
        <begin position="39"/>
        <end position="368"/>
    </location>
</feature>
<name>A0A0K1QDU8_9BACT</name>
<feature type="signal peptide" evidence="1">
    <location>
        <begin position="1"/>
        <end position="38"/>
    </location>
</feature>
<dbReference type="KEGG" id="llu:AKJ09_10597"/>
<organism evidence="2 3">
    <name type="scientific">Labilithrix luteola</name>
    <dbReference type="NCBI Taxonomy" id="1391654"/>
    <lineage>
        <taxon>Bacteria</taxon>
        <taxon>Pseudomonadati</taxon>
        <taxon>Myxococcota</taxon>
        <taxon>Polyangia</taxon>
        <taxon>Polyangiales</taxon>
        <taxon>Labilitrichaceae</taxon>
        <taxon>Labilithrix</taxon>
    </lineage>
</organism>
<proteinExistence type="predicted"/>
<evidence type="ECO:0000313" key="2">
    <source>
        <dbReference type="EMBL" id="AKV03934.1"/>
    </source>
</evidence>
<dbReference type="AlphaFoldDB" id="A0A0K1QDU8"/>
<evidence type="ECO:0000256" key="1">
    <source>
        <dbReference type="SAM" id="SignalP"/>
    </source>
</evidence>
<accession>A0A0K1QDU8</accession>
<dbReference type="Proteomes" id="UP000064967">
    <property type="component" value="Chromosome"/>
</dbReference>
<sequence>MGNQRRLLMRTRWRKLRTFGISFGAGCLLSVGATRAQADEPKVAVGRTSALSWVRLPGAEECIGSPALADAVEATLARRVFVPPTDAELSVEGSIAYAKDRRRFTVRFQVADREGNVLGKRELTQAAETCHALDDRLALVLSMLIDPEAADRPAPPSPEAAPAEPTLAEPILAAPPASPAASDVPRLPLPVAKTPWRWGASASFGGATGLVPNTGWLVEGRVFVTLPHWPTLRAGVASFLPARNRVAEGALAEVGLVSGEFGVCPLGLRRLPVVVRGCVSGWLGQLSGRGDGFPDSRSYTTTFAAAAVDASAELWLSRSIGVVLAPALVVPVTPTRLAYDDPQGRRQTLFESSNVSAMLTLGIAVGSP</sequence>
<keyword evidence="3" id="KW-1185">Reference proteome</keyword>
<dbReference type="OrthoDB" id="5510771at2"/>
<evidence type="ECO:0000313" key="3">
    <source>
        <dbReference type="Proteomes" id="UP000064967"/>
    </source>
</evidence>
<dbReference type="EMBL" id="CP012333">
    <property type="protein sequence ID" value="AKV03934.1"/>
    <property type="molecule type" value="Genomic_DNA"/>
</dbReference>
<dbReference type="STRING" id="1391654.AKJ09_10597"/>
<keyword evidence="1" id="KW-0732">Signal</keyword>